<evidence type="ECO:0000256" key="2">
    <source>
        <dbReference type="ARBA" id="ARBA00023002"/>
    </source>
</evidence>
<accession>A0A3N0CH25</accession>
<dbReference type="OrthoDB" id="9808187at2"/>
<comment type="caution">
    <text evidence="4">The sequence shown here is derived from an EMBL/GenBank/DDBJ whole genome shotgun (WGS) entry which is preliminary data.</text>
</comment>
<dbReference type="PRINTS" id="PR00081">
    <property type="entry name" value="GDHRDH"/>
</dbReference>
<gene>
    <name evidence="4" type="ORF">EFK50_13485</name>
</gene>
<dbReference type="Proteomes" id="UP000267128">
    <property type="component" value="Unassembled WGS sequence"/>
</dbReference>
<evidence type="ECO:0000259" key="3">
    <source>
        <dbReference type="SMART" id="SM00822"/>
    </source>
</evidence>
<dbReference type="InterPro" id="IPR036291">
    <property type="entry name" value="NAD(P)-bd_dom_sf"/>
</dbReference>
<dbReference type="AlphaFoldDB" id="A0A3N0CH25"/>
<evidence type="ECO:0000313" key="4">
    <source>
        <dbReference type="EMBL" id="RNL62754.1"/>
    </source>
</evidence>
<dbReference type="InterPro" id="IPR057326">
    <property type="entry name" value="KR_dom"/>
</dbReference>
<keyword evidence="5" id="KW-1185">Reference proteome</keyword>
<dbReference type="EMBL" id="RJSE01000007">
    <property type="protein sequence ID" value="RNL62754.1"/>
    <property type="molecule type" value="Genomic_DNA"/>
</dbReference>
<dbReference type="SUPFAM" id="SSF51735">
    <property type="entry name" value="NAD(P)-binding Rossmann-fold domains"/>
    <property type="match status" value="1"/>
</dbReference>
<dbReference type="Pfam" id="PF00106">
    <property type="entry name" value="adh_short"/>
    <property type="match status" value="1"/>
</dbReference>
<dbReference type="GO" id="GO:0016491">
    <property type="term" value="F:oxidoreductase activity"/>
    <property type="evidence" value="ECO:0007669"/>
    <property type="project" value="UniProtKB-KW"/>
</dbReference>
<dbReference type="PANTHER" id="PTHR45024:SF2">
    <property type="entry name" value="SCP2 DOMAIN-CONTAINING PROTEIN"/>
    <property type="match status" value="1"/>
</dbReference>
<evidence type="ECO:0000313" key="5">
    <source>
        <dbReference type="Proteomes" id="UP000267128"/>
    </source>
</evidence>
<dbReference type="PRINTS" id="PR00080">
    <property type="entry name" value="SDRFAMILY"/>
</dbReference>
<name>A0A3N0CH25_9ACTN</name>
<dbReference type="Gene3D" id="3.40.50.720">
    <property type="entry name" value="NAD(P)-binding Rossmann-like Domain"/>
    <property type="match status" value="1"/>
</dbReference>
<keyword evidence="2" id="KW-0560">Oxidoreductase</keyword>
<sequence>MIGPLTGQAAVVTGSSRGLGRAFAVALARNGSRLVVNGTDAAAAQDTADLIVANGGSAIVCVGSVADHAFCQELVDACIDAHGTIDVLVNNAGFTRDRSSTRMTPEEFDEVIAVHLRGTWSCSTAAARAMRGGGGSLINITSGAGLFGMFGQANYSAAKAASSASTESWI</sequence>
<organism evidence="4 5">
    <name type="scientific">Nocardioides marmoriginsengisoli</name>
    <dbReference type="NCBI Taxonomy" id="661483"/>
    <lineage>
        <taxon>Bacteria</taxon>
        <taxon>Bacillati</taxon>
        <taxon>Actinomycetota</taxon>
        <taxon>Actinomycetes</taxon>
        <taxon>Propionibacteriales</taxon>
        <taxon>Nocardioidaceae</taxon>
        <taxon>Nocardioides</taxon>
    </lineage>
</organism>
<evidence type="ECO:0000256" key="1">
    <source>
        <dbReference type="ARBA" id="ARBA00006484"/>
    </source>
</evidence>
<protein>
    <submittedName>
        <fullName evidence="4">SDR family NAD(P)-dependent oxidoreductase</fullName>
    </submittedName>
</protein>
<comment type="similarity">
    <text evidence="1">Belongs to the short-chain dehydrogenases/reductases (SDR) family.</text>
</comment>
<proteinExistence type="inferred from homology"/>
<feature type="domain" description="Ketoreductase" evidence="3">
    <location>
        <begin position="8"/>
        <end position="169"/>
    </location>
</feature>
<dbReference type="PANTHER" id="PTHR45024">
    <property type="entry name" value="DEHYDROGENASES, SHORT CHAIN"/>
    <property type="match status" value="1"/>
</dbReference>
<reference evidence="4 5" key="1">
    <citation type="submission" date="2018-11" db="EMBL/GenBank/DDBJ databases">
        <authorList>
            <person name="Li F."/>
        </authorList>
    </citation>
    <scope>NUCLEOTIDE SEQUENCE [LARGE SCALE GENOMIC DNA]</scope>
    <source>
        <strain evidence="4 5">Gsoil 097</strain>
    </source>
</reference>
<dbReference type="SMART" id="SM00822">
    <property type="entry name" value="PKS_KR"/>
    <property type="match status" value="1"/>
</dbReference>
<dbReference type="InterPro" id="IPR002347">
    <property type="entry name" value="SDR_fam"/>
</dbReference>
<dbReference type="RefSeq" id="WP_123228048.1">
    <property type="nucleotide sequence ID" value="NZ_RJSE01000007.1"/>
</dbReference>
<dbReference type="InterPro" id="IPR051687">
    <property type="entry name" value="Peroxisomal_Beta-Oxidation"/>
</dbReference>